<evidence type="ECO:0000313" key="5">
    <source>
        <dbReference type="Proteomes" id="UP001244011"/>
    </source>
</evidence>
<feature type="domain" description="Xylanolytic transcriptional activator regulatory" evidence="3">
    <location>
        <begin position="265"/>
        <end position="337"/>
    </location>
</feature>
<dbReference type="PANTHER" id="PTHR31668:SF10">
    <property type="entry name" value="ZN(II)2CYS6 TRANSCRIPTION FACTOR (EUROFUNG)"/>
    <property type="match status" value="1"/>
</dbReference>
<dbReference type="GO" id="GO:0008270">
    <property type="term" value="F:zinc ion binding"/>
    <property type="evidence" value="ECO:0007669"/>
    <property type="project" value="InterPro"/>
</dbReference>
<keyword evidence="1" id="KW-0539">Nucleus</keyword>
<dbReference type="Pfam" id="PF04082">
    <property type="entry name" value="Fungal_trans"/>
    <property type="match status" value="1"/>
</dbReference>
<evidence type="ECO:0000313" key="4">
    <source>
        <dbReference type="EMBL" id="KAK1763240.1"/>
    </source>
</evidence>
<dbReference type="RefSeq" id="XP_060279453.1">
    <property type="nucleotide sequence ID" value="XM_060432002.1"/>
</dbReference>
<accession>A0AAJ0BS37</accession>
<keyword evidence="5" id="KW-1185">Reference proteome</keyword>
<proteinExistence type="predicted"/>
<keyword evidence="2" id="KW-0732">Signal</keyword>
<dbReference type="GO" id="GO:0003677">
    <property type="term" value="F:DNA binding"/>
    <property type="evidence" value="ECO:0007669"/>
    <property type="project" value="InterPro"/>
</dbReference>
<dbReference type="EMBL" id="MU839029">
    <property type="protein sequence ID" value="KAK1763240.1"/>
    <property type="molecule type" value="Genomic_DNA"/>
</dbReference>
<evidence type="ECO:0000256" key="2">
    <source>
        <dbReference type="SAM" id="SignalP"/>
    </source>
</evidence>
<evidence type="ECO:0000256" key="1">
    <source>
        <dbReference type="ARBA" id="ARBA00023242"/>
    </source>
</evidence>
<name>A0AAJ0BS37_9PEZI</name>
<feature type="chain" id="PRO_5042604659" evidence="2">
    <location>
        <begin position="20"/>
        <end position="628"/>
    </location>
</feature>
<dbReference type="InterPro" id="IPR050797">
    <property type="entry name" value="Carb_Metab_Trans_Reg"/>
</dbReference>
<protein>
    <submittedName>
        <fullName evidence="4">Fungal-specific transcription factor domain-containing protein</fullName>
    </submittedName>
</protein>
<organism evidence="4 5">
    <name type="scientific">Phialemonium atrogriseum</name>
    <dbReference type="NCBI Taxonomy" id="1093897"/>
    <lineage>
        <taxon>Eukaryota</taxon>
        <taxon>Fungi</taxon>
        <taxon>Dikarya</taxon>
        <taxon>Ascomycota</taxon>
        <taxon>Pezizomycotina</taxon>
        <taxon>Sordariomycetes</taxon>
        <taxon>Sordariomycetidae</taxon>
        <taxon>Cephalothecales</taxon>
        <taxon>Cephalothecaceae</taxon>
        <taxon>Phialemonium</taxon>
    </lineage>
</organism>
<comment type="caution">
    <text evidence="4">The sequence shown here is derived from an EMBL/GenBank/DDBJ whole genome shotgun (WGS) entry which is preliminary data.</text>
</comment>
<dbReference type="GO" id="GO:0005634">
    <property type="term" value="C:nucleus"/>
    <property type="evidence" value="ECO:0007669"/>
    <property type="project" value="TreeGrafter"/>
</dbReference>
<feature type="signal peptide" evidence="2">
    <location>
        <begin position="1"/>
        <end position="19"/>
    </location>
</feature>
<dbReference type="SMART" id="SM00906">
    <property type="entry name" value="Fungal_trans"/>
    <property type="match status" value="1"/>
</dbReference>
<reference evidence="4" key="1">
    <citation type="submission" date="2023-06" db="EMBL/GenBank/DDBJ databases">
        <title>Genome-scale phylogeny and comparative genomics of the fungal order Sordariales.</title>
        <authorList>
            <consortium name="Lawrence Berkeley National Laboratory"/>
            <person name="Hensen N."/>
            <person name="Bonometti L."/>
            <person name="Westerberg I."/>
            <person name="Brannstrom I.O."/>
            <person name="Guillou S."/>
            <person name="Cros-Aarteil S."/>
            <person name="Calhoun S."/>
            <person name="Haridas S."/>
            <person name="Kuo A."/>
            <person name="Mondo S."/>
            <person name="Pangilinan J."/>
            <person name="Riley R."/>
            <person name="Labutti K."/>
            <person name="Andreopoulos B."/>
            <person name="Lipzen A."/>
            <person name="Chen C."/>
            <person name="Yanf M."/>
            <person name="Daum C."/>
            <person name="Ng V."/>
            <person name="Clum A."/>
            <person name="Steindorff A."/>
            <person name="Ohm R."/>
            <person name="Martin F."/>
            <person name="Silar P."/>
            <person name="Natvig D."/>
            <person name="Lalanne C."/>
            <person name="Gautier V."/>
            <person name="Ament-Velasquez S.L."/>
            <person name="Kruys A."/>
            <person name="Hutchinson M.I."/>
            <person name="Powell A.J."/>
            <person name="Barry K."/>
            <person name="Miller A.N."/>
            <person name="Grigoriev I.V."/>
            <person name="Debuchy R."/>
            <person name="Gladieux P."/>
            <person name="Thoren M.H."/>
            <person name="Johannesson H."/>
        </authorList>
    </citation>
    <scope>NUCLEOTIDE SEQUENCE</scope>
    <source>
        <strain evidence="4">8032-3</strain>
    </source>
</reference>
<dbReference type="PANTHER" id="PTHR31668">
    <property type="entry name" value="GLUCOSE TRANSPORT TRANSCRIPTION REGULATOR RGT1-RELATED-RELATED"/>
    <property type="match status" value="1"/>
</dbReference>
<gene>
    <name evidence="4" type="ORF">QBC33DRAFT_598792</name>
</gene>
<sequence>MQPKSLLVLLTGVIAAVAAAPTPEPELQDRDEVEARSKSWTAEGGCKTDWADRCNAQCIGEGVKKHGCTKSDVRSVGVGEQVSAGEDTSNNPGTLQFVGLSGDQDPFILQYCPTKRVQGIDGIQWTCQRLGNDPRFPASFTAVPDQHLDARPSYYPVARIQEIASPHHDQLVNAFFEVVHPALPILDPQSFSCSTACSTLLASVFALAHLYCHEAQAINPWLFMDFNSQALPIEARNAKLETVEAALLHAQRHTYVFRAPTMPGMWAEVGTIVGMSQDVGLNIDASTWNIPEGQKKRRKRLWWAVYMQDKWAALTLGRPSYIHDDQNDVGDLEVTDMIPDQRAVADVRGLPARVFVAAARLTVILSDILSQLYTVKGVKRLHSLEIQECHDIASAFLARLDRWREEHLAPLLEHHIMHDPTGNLQLAYYTIEITLYRAILRTAAGRQYRQRSAAVVCNVIDWLKNLQVNRLSGFWWLTSKINFAIAGGFMVGMFLSATEDDEVNYWMKQITTYRDLLKAHSVNFNITKLASIRMDLLLQRDSSNNASTGEDEAEADLNTRRAAAQLQELEDQEQRVARGGSVGEINDSSLSEALRDDFPVDPAVAFGNTYGLEWDAGLDQLLSSFDYI</sequence>
<dbReference type="CDD" id="cd12148">
    <property type="entry name" value="fungal_TF_MHR"/>
    <property type="match status" value="1"/>
</dbReference>
<dbReference type="GO" id="GO:0001080">
    <property type="term" value="P:nitrogen catabolite activation of transcription from RNA polymerase II promoter"/>
    <property type="evidence" value="ECO:0007669"/>
    <property type="project" value="TreeGrafter"/>
</dbReference>
<dbReference type="GO" id="GO:0006351">
    <property type="term" value="P:DNA-templated transcription"/>
    <property type="evidence" value="ECO:0007669"/>
    <property type="project" value="InterPro"/>
</dbReference>
<dbReference type="Proteomes" id="UP001244011">
    <property type="component" value="Unassembled WGS sequence"/>
</dbReference>
<dbReference type="GeneID" id="85315189"/>
<evidence type="ECO:0000259" key="3">
    <source>
        <dbReference type="SMART" id="SM00906"/>
    </source>
</evidence>
<dbReference type="AlphaFoldDB" id="A0AAJ0BS37"/>
<dbReference type="InterPro" id="IPR007219">
    <property type="entry name" value="XnlR_reg_dom"/>
</dbReference>